<feature type="domain" description="DNA mismatch repair proteins mutS family" evidence="8">
    <location>
        <begin position="768"/>
        <end position="784"/>
    </location>
</feature>
<dbReference type="Gene3D" id="3.40.1170.10">
    <property type="entry name" value="DNA repair protein MutS, domain I"/>
    <property type="match status" value="1"/>
</dbReference>
<dbReference type="Gene3D" id="3.40.50.300">
    <property type="entry name" value="P-loop containing nucleotide triphosphate hydrolases"/>
    <property type="match status" value="1"/>
</dbReference>
<evidence type="ECO:0000313" key="10">
    <source>
        <dbReference type="Proteomes" id="UP000078348"/>
    </source>
</evidence>
<evidence type="ECO:0000256" key="1">
    <source>
        <dbReference type="ARBA" id="ARBA00006271"/>
    </source>
</evidence>
<evidence type="ECO:0000256" key="3">
    <source>
        <dbReference type="ARBA" id="ARBA00022763"/>
    </source>
</evidence>
<keyword evidence="4" id="KW-0067">ATP-binding</keyword>
<accession>A0A196SEU4</accession>
<dbReference type="InterPro" id="IPR000432">
    <property type="entry name" value="DNA_mismatch_repair_MutS_C"/>
</dbReference>
<dbReference type="Pfam" id="PF05188">
    <property type="entry name" value="MutS_II"/>
    <property type="match status" value="1"/>
</dbReference>
<protein>
    <submittedName>
        <fullName evidence="9">Msh1 like, DNA mismatch repair protein</fullName>
    </submittedName>
</protein>
<dbReference type="InterPro" id="IPR045076">
    <property type="entry name" value="MutS"/>
</dbReference>
<dbReference type="SMART" id="SM00533">
    <property type="entry name" value="MUTSd"/>
    <property type="match status" value="1"/>
</dbReference>
<keyword evidence="5 7" id="KW-0238">DNA-binding</keyword>
<keyword evidence="2 7" id="KW-0547">Nucleotide-binding</keyword>
<organism evidence="9 10">
    <name type="scientific">Blastocystis sp. subtype 1 (strain ATCC 50177 / NandII)</name>
    <dbReference type="NCBI Taxonomy" id="478820"/>
    <lineage>
        <taxon>Eukaryota</taxon>
        <taxon>Sar</taxon>
        <taxon>Stramenopiles</taxon>
        <taxon>Bigyra</taxon>
        <taxon>Opalozoa</taxon>
        <taxon>Opalinata</taxon>
        <taxon>Blastocystidae</taxon>
        <taxon>Blastocystis</taxon>
    </lineage>
</organism>
<comment type="caution">
    <text evidence="9">The sequence shown here is derived from an EMBL/GenBank/DDBJ whole genome shotgun (WGS) entry which is preliminary data.</text>
</comment>
<comment type="similarity">
    <text evidence="1 7">Belongs to the DNA mismatch repair MutS family.</text>
</comment>
<dbReference type="Gene3D" id="3.30.420.110">
    <property type="entry name" value="MutS, connector domain"/>
    <property type="match status" value="1"/>
</dbReference>
<dbReference type="Pfam" id="PF05190">
    <property type="entry name" value="MutS_IV"/>
    <property type="match status" value="1"/>
</dbReference>
<keyword evidence="6 7" id="KW-0234">DNA repair</keyword>
<dbReference type="InterPro" id="IPR036187">
    <property type="entry name" value="DNA_mismatch_repair_MutS_sf"/>
</dbReference>
<dbReference type="SMART" id="SM00534">
    <property type="entry name" value="MUTSac"/>
    <property type="match status" value="1"/>
</dbReference>
<dbReference type="GO" id="GO:0043504">
    <property type="term" value="P:mitochondrial DNA repair"/>
    <property type="evidence" value="ECO:0007669"/>
    <property type="project" value="TreeGrafter"/>
</dbReference>
<evidence type="ECO:0000259" key="8">
    <source>
        <dbReference type="PROSITE" id="PS00486"/>
    </source>
</evidence>
<evidence type="ECO:0000256" key="5">
    <source>
        <dbReference type="ARBA" id="ARBA00023125"/>
    </source>
</evidence>
<dbReference type="InterPro" id="IPR016151">
    <property type="entry name" value="DNA_mismatch_repair_MutS_N"/>
</dbReference>
<dbReference type="Proteomes" id="UP000078348">
    <property type="component" value="Unassembled WGS sequence"/>
</dbReference>
<name>A0A196SEU4_BLAHN</name>
<dbReference type="SUPFAM" id="SSF53150">
    <property type="entry name" value="DNA repair protein MutS, domain II"/>
    <property type="match status" value="1"/>
</dbReference>
<evidence type="ECO:0000313" key="9">
    <source>
        <dbReference type="EMBL" id="OAO15523.1"/>
    </source>
</evidence>
<dbReference type="STRING" id="478820.A0A196SEU4"/>
<dbReference type="Gene3D" id="1.10.1420.10">
    <property type="match status" value="2"/>
</dbReference>
<dbReference type="InterPro" id="IPR036678">
    <property type="entry name" value="MutS_con_dom_sf"/>
</dbReference>
<dbReference type="InterPro" id="IPR017261">
    <property type="entry name" value="DNA_mismatch_repair_MutS/MSH"/>
</dbReference>
<dbReference type="SUPFAM" id="SSF52540">
    <property type="entry name" value="P-loop containing nucleoside triphosphate hydrolases"/>
    <property type="match status" value="1"/>
</dbReference>
<dbReference type="PIRSF" id="PIRSF037677">
    <property type="entry name" value="DNA_mis_repair_Msh6"/>
    <property type="match status" value="1"/>
</dbReference>
<dbReference type="Pfam" id="PF05192">
    <property type="entry name" value="MutS_III"/>
    <property type="match status" value="1"/>
</dbReference>
<dbReference type="Pfam" id="PF01624">
    <property type="entry name" value="MutS_I"/>
    <property type="match status" value="1"/>
</dbReference>
<dbReference type="GO" id="GO:0005739">
    <property type="term" value="C:mitochondrion"/>
    <property type="evidence" value="ECO:0007669"/>
    <property type="project" value="TreeGrafter"/>
</dbReference>
<dbReference type="AlphaFoldDB" id="A0A196SEU4"/>
<dbReference type="InterPro" id="IPR027417">
    <property type="entry name" value="P-loop_NTPase"/>
</dbReference>
<proteinExistence type="inferred from homology"/>
<dbReference type="PROSITE" id="PS00486">
    <property type="entry name" value="DNA_MISMATCH_REPAIR_2"/>
    <property type="match status" value="1"/>
</dbReference>
<sequence length="914" mass="102115">MFLAQRFCHHARVFSLVASLPPARCFAVASGNRDFITSDGVDKEQLTPALQQYFKFKEQYKDYVLFFRMGDFYEFFFEDAIKISEILGIALTTRGKYKGRDIPLCGIPYFTIDNYLKKVLRRGLKVAVCDQVETPSEAKKRGKKRKSPVLERAVVRLISSGTLVEEAFLTPRQSNFLCSLSSSPNNTHYGFSVIDISTGEVAVHNVEESHLSSLLARYDPHEMLISSHLQDHLPPSVRNFIRANNPGILDAPDSPSCMLSVVDDSYWDDSSLASLILQHSELSILQQPLSRGSFSSMEKQSLSALLAYVGTMQMGRYPRLFFTETEISATLELDKNTRDSLNLTRGYHNSTLGSVLHTLDHTATVMGSRCLHNRLSSPLTSPEAINGRLDVLAFFMAHEALTTALVPLLRSLSDSERSFQRLLLQRGGPQDLGVIRDMMRTCLRIAQESKKEVEASNNSYLLRNLHVLEAVESSPLFATLSRVLNDFLPLLLTEGGFIKSGYSTELDKWTALAQNSSELVSSLQTKYVESTHNTRLKLKWSENLGYFVEVPTSAPVTEPSFFTCQVLKGHLRYKTPELNELDQMKYHATEKQRRLEAALFGELKEAVEKEGDLIRQCNSFLAALDVSCALSKVCKEYGYVRPVVDNSTSLSIEELRHPVVEDLMMKQNRGKTFIPNGIDMNSVTSPTRSYVITGPNMGGKTTYLRSVALCVVLAQMGCYVPARRATIGVIDKVFSRVGSADDIVNDRSTFFNEVAETVTILRNATSRSLILIDELGRGTSVEEGVALATSVLQYLHSMVACKTLFATHYHSITGLAAKNEGMRNFRMCAIPTGKSLLLSYRLEPGVSEQSYGLFIARMAGMPEAVMREAERLMREKKEEKGRVEAYVEKLDVNAMTPVQALVCLNEVKEMVTSK</sequence>
<evidence type="ECO:0000256" key="7">
    <source>
        <dbReference type="RuleBase" id="RU003756"/>
    </source>
</evidence>
<gene>
    <name evidence="9" type="ORF">AV274_2765</name>
</gene>
<dbReference type="NCBIfam" id="NF003810">
    <property type="entry name" value="PRK05399.1"/>
    <property type="match status" value="1"/>
</dbReference>
<dbReference type="InterPro" id="IPR007696">
    <property type="entry name" value="DNA_mismatch_repair_MutS_core"/>
</dbReference>
<evidence type="ECO:0000256" key="4">
    <source>
        <dbReference type="ARBA" id="ARBA00022840"/>
    </source>
</evidence>
<evidence type="ECO:0000256" key="6">
    <source>
        <dbReference type="ARBA" id="ARBA00023204"/>
    </source>
</evidence>
<dbReference type="SUPFAM" id="SSF55271">
    <property type="entry name" value="DNA repair protein MutS, domain I"/>
    <property type="match status" value="1"/>
</dbReference>
<dbReference type="InterPro" id="IPR007695">
    <property type="entry name" value="DNA_mismatch_repair_MutS-lik_N"/>
</dbReference>
<dbReference type="GO" id="GO:0006298">
    <property type="term" value="P:mismatch repair"/>
    <property type="evidence" value="ECO:0007669"/>
    <property type="project" value="InterPro"/>
</dbReference>
<dbReference type="InterPro" id="IPR007861">
    <property type="entry name" value="DNA_mismatch_repair_MutS_clamp"/>
</dbReference>
<keyword evidence="10" id="KW-1185">Reference proteome</keyword>
<keyword evidence="3 7" id="KW-0227">DNA damage</keyword>
<dbReference type="GO" id="GO:0005524">
    <property type="term" value="F:ATP binding"/>
    <property type="evidence" value="ECO:0007669"/>
    <property type="project" value="UniProtKB-KW"/>
</dbReference>
<evidence type="ECO:0000256" key="2">
    <source>
        <dbReference type="ARBA" id="ARBA00022741"/>
    </source>
</evidence>
<comment type="function">
    <text evidence="7">Component of the post-replicative DNA mismatch repair system (MMR).</text>
</comment>
<dbReference type="OrthoDB" id="10252754at2759"/>
<dbReference type="EMBL" id="LXWW01000136">
    <property type="protein sequence ID" value="OAO15523.1"/>
    <property type="molecule type" value="Genomic_DNA"/>
</dbReference>
<dbReference type="GO" id="GO:0030983">
    <property type="term" value="F:mismatched DNA binding"/>
    <property type="evidence" value="ECO:0007669"/>
    <property type="project" value="InterPro"/>
</dbReference>
<dbReference type="InterPro" id="IPR007860">
    <property type="entry name" value="DNA_mmatch_repair_MutS_con_dom"/>
</dbReference>
<dbReference type="GO" id="GO:0140664">
    <property type="term" value="F:ATP-dependent DNA damage sensor activity"/>
    <property type="evidence" value="ECO:0007669"/>
    <property type="project" value="InterPro"/>
</dbReference>
<dbReference type="SUPFAM" id="SSF48334">
    <property type="entry name" value="DNA repair protein MutS, domain III"/>
    <property type="match status" value="1"/>
</dbReference>
<reference evidence="9 10" key="1">
    <citation type="submission" date="2016-05" db="EMBL/GenBank/DDBJ databases">
        <title>Nuclear genome of Blastocystis sp. subtype 1 NandII.</title>
        <authorList>
            <person name="Gentekaki E."/>
            <person name="Curtis B."/>
            <person name="Stairs C."/>
            <person name="Eme L."/>
            <person name="Herman E."/>
            <person name="Klimes V."/>
            <person name="Arias M.C."/>
            <person name="Elias M."/>
            <person name="Hilliou F."/>
            <person name="Klute M."/>
            <person name="Malik S.-B."/>
            <person name="Pightling A."/>
            <person name="Rachubinski R."/>
            <person name="Salas D."/>
            <person name="Schlacht A."/>
            <person name="Suga H."/>
            <person name="Archibald J."/>
            <person name="Ball S.G."/>
            <person name="Clark G."/>
            <person name="Dacks J."/>
            <person name="Van Der Giezen M."/>
            <person name="Tsaousis A."/>
            <person name="Roger A."/>
        </authorList>
    </citation>
    <scope>NUCLEOTIDE SEQUENCE [LARGE SCALE GENOMIC DNA]</scope>
    <source>
        <strain evidence="10">ATCC 50177 / NandII</strain>
    </source>
</reference>
<dbReference type="GO" id="GO:0005634">
    <property type="term" value="C:nucleus"/>
    <property type="evidence" value="ECO:0007669"/>
    <property type="project" value="TreeGrafter"/>
</dbReference>
<dbReference type="Pfam" id="PF00488">
    <property type="entry name" value="MutS_V"/>
    <property type="match status" value="1"/>
</dbReference>
<dbReference type="PANTHER" id="PTHR11361">
    <property type="entry name" value="DNA MISMATCH REPAIR PROTEIN MUTS FAMILY MEMBER"/>
    <property type="match status" value="1"/>
</dbReference>
<dbReference type="PANTHER" id="PTHR11361:SF34">
    <property type="entry name" value="DNA MISMATCH REPAIR PROTEIN MSH1, MITOCHONDRIAL"/>
    <property type="match status" value="1"/>
</dbReference>